<feature type="transmembrane region" description="Helical" evidence="1">
    <location>
        <begin position="333"/>
        <end position="353"/>
    </location>
</feature>
<feature type="transmembrane region" description="Helical" evidence="1">
    <location>
        <begin position="271"/>
        <end position="290"/>
    </location>
</feature>
<evidence type="ECO:0000256" key="1">
    <source>
        <dbReference type="SAM" id="Phobius"/>
    </source>
</evidence>
<dbReference type="SUPFAM" id="SSF55073">
    <property type="entry name" value="Nucleotide cyclase"/>
    <property type="match status" value="1"/>
</dbReference>
<dbReference type="Pfam" id="PF00990">
    <property type="entry name" value="GGDEF"/>
    <property type="match status" value="1"/>
</dbReference>
<dbReference type="PANTHER" id="PTHR45138:SF24">
    <property type="entry name" value="DIGUANYLATE CYCLASE DGCC-RELATED"/>
    <property type="match status" value="1"/>
</dbReference>
<protein>
    <submittedName>
        <fullName evidence="3">Diguanylate cyclase</fullName>
    </submittedName>
</protein>
<evidence type="ECO:0000313" key="4">
    <source>
        <dbReference type="Proteomes" id="UP000512167"/>
    </source>
</evidence>
<dbReference type="GO" id="GO:1902201">
    <property type="term" value="P:negative regulation of bacterial-type flagellum-dependent cell motility"/>
    <property type="evidence" value="ECO:0007669"/>
    <property type="project" value="TreeGrafter"/>
</dbReference>
<feature type="transmembrane region" description="Helical" evidence="1">
    <location>
        <begin position="208"/>
        <end position="230"/>
    </location>
</feature>
<dbReference type="PANTHER" id="PTHR45138">
    <property type="entry name" value="REGULATORY COMPONENTS OF SENSORY TRANSDUCTION SYSTEM"/>
    <property type="match status" value="1"/>
</dbReference>
<dbReference type="NCBIfam" id="TIGR00254">
    <property type="entry name" value="GGDEF"/>
    <property type="match status" value="1"/>
</dbReference>
<evidence type="ECO:0000259" key="2">
    <source>
        <dbReference type="PROSITE" id="PS50887"/>
    </source>
</evidence>
<sequence>MSFFSTQTDKLTSFSASKLNEGWDIRVDSDFVGTVNLPRVVEAEKNSIVSASRLLTADFNQPQTILIRGSLQNVIVKLNDSIIYEKSFEDNIFNTYASIYHFVDIPEASSGSTIEIILVSPYKNMSGTLNEIHYGPPSTIYQHLISQHAYKLNVSLLMILISFIFALINLIFFNKQSQHNAYLGIFGIFISLWLLAESRILQLYINNDFLIGSLAYVSLAASPIAATAFLKTYIFKADKKLFSSLCVIYVINLVFIITSHISGLFAFFETVTITIVLISIGFLLTLYSLIREYSHRKDILSRNYLLLFSFFTVFLLLEVIGFANKNFTGTANYATSGILLMLIIAFISTILTLSNKIKEVYEKEIYEVIANTDQLTKAKSRFAFEKDIEKLFYNSTNHLALIYFDFDDLKFINDHFGHNEGDKTLIDGFNTIHSVFHDYGNCYRIGGDEFACLSEMINLDLFKSLKTELHYKLKEINKNSNYQIRISAGYTEQIHGEDQKPSDLLQRADQHMYIDKNKNKAQVKN</sequence>
<keyword evidence="1" id="KW-0472">Membrane</keyword>
<evidence type="ECO:0000313" key="3">
    <source>
        <dbReference type="EMBL" id="QLY39522.1"/>
    </source>
</evidence>
<dbReference type="AlphaFoldDB" id="A0A7L6N259"/>
<feature type="transmembrane region" description="Helical" evidence="1">
    <location>
        <begin position="302"/>
        <end position="321"/>
    </location>
</feature>
<dbReference type="CDD" id="cd01949">
    <property type="entry name" value="GGDEF"/>
    <property type="match status" value="1"/>
</dbReference>
<name>A0A7L6N259_9MOLU</name>
<dbReference type="GO" id="GO:0052621">
    <property type="term" value="F:diguanylate cyclase activity"/>
    <property type="evidence" value="ECO:0007669"/>
    <property type="project" value="TreeGrafter"/>
</dbReference>
<dbReference type="GO" id="GO:0043709">
    <property type="term" value="P:cell adhesion involved in single-species biofilm formation"/>
    <property type="evidence" value="ECO:0007669"/>
    <property type="project" value="TreeGrafter"/>
</dbReference>
<dbReference type="EMBL" id="CP051151">
    <property type="protein sequence ID" value="QLY39522.1"/>
    <property type="molecule type" value="Genomic_DNA"/>
</dbReference>
<reference evidence="3 4" key="1">
    <citation type="submission" date="2020-04" db="EMBL/GenBank/DDBJ databases">
        <authorList>
            <person name="Zheng R.K."/>
            <person name="Sun C.M."/>
        </authorList>
    </citation>
    <scope>NUCLEOTIDE SEQUENCE [LARGE SCALE GENOMIC DNA]</scope>
    <source>
        <strain evidence="4">zrk29</strain>
    </source>
</reference>
<feature type="transmembrane region" description="Helical" evidence="1">
    <location>
        <begin position="152"/>
        <end position="173"/>
    </location>
</feature>
<organism evidence="3 4">
    <name type="scientific">Hujiaoplasma nucleasis</name>
    <dbReference type="NCBI Taxonomy" id="2725268"/>
    <lineage>
        <taxon>Bacteria</taxon>
        <taxon>Bacillati</taxon>
        <taxon>Mycoplasmatota</taxon>
        <taxon>Mollicutes</taxon>
        <taxon>Candidatus Izemoplasmatales</taxon>
        <taxon>Hujiaoplasmataceae</taxon>
        <taxon>Hujiaoplasma</taxon>
    </lineage>
</organism>
<gene>
    <name evidence="3" type="ORF">HF295_01050</name>
</gene>
<dbReference type="PROSITE" id="PS50887">
    <property type="entry name" value="GGDEF"/>
    <property type="match status" value="1"/>
</dbReference>
<dbReference type="KEGG" id="tbk:HF295_01050"/>
<dbReference type="GO" id="GO:0005886">
    <property type="term" value="C:plasma membrane"/>
    <property type="evidence" value="ECO:0007669"/>
    <property type="project" value="TreeGrafter"/>
</dbReference>
<dbReference type="SMART" id="SM00267">
    <property type="entry name" value="GGDEF"/>
    <property type="match status" value="1"/>
</dbReference>
<proteinExistence type="predicted"/>
<dbReference type="InterPro" id="IPR043128">
    <property type="entry name" value="Rev_trsase/Diguanyl_cyclase"/>
</dbReference>
<feature type="domain" description="GGDEF" evidence="2">
    <location>
        <begin position="397"/>
        <end position="525"/>
    </location>
</feature>
<dbReference type="InterPro" id="IPR000160">
    <property type="entry name" value="GGDEF_dom"/>
</dbReference>
<dbReference type="InterPro" id="IPR050469">
    <property type="entry name" value="Diguanylate_Cyclase"/>
</dbReference>
<accession>A0A7L6N259</accession>
<keyword evidence="1" id="KW-0812">Transmembrane</keyword>
<feature type="transmembrane region" description="Helical" evidence="1">
    <location>
        <begin position="180"/>
        <end position="196"/>
    </location>
</feature>
<dbReference type="Proteomes" id="UP000512167">
    <property type="component" value="Chromosome"/>
</dbReference>
<dbReference type="InterPro" id="IPR029787">
    <property type="entry name" value="Nucleotide_cyclase"/>
</dbReference>
<dbReference type="RefSeq" id="WP_312031993.1">
    <property type="nucleotide sequence ID" value="NZ_CP051151.1"/>
</dbReference>
<dbReference type="Gene3D" id="3.30.70.270">
    <property type="match status" value="1"/>
</dbReference>
<feature type="transmembrane region" description="Helical" evidence="1">
    <location>
        <begin position="242"/>
        <end position="265"/>
    </location>
</feature>
<keyword evidence="1" id="KW-1133">Transmembrane helix</keyword>
<keyword evidence="4" id="KW-1185">Reference proteome</keyword>